<reference evidence="1 2" key="1">
    <citation type="journal article" date="2015" name="Genome Announc.">
        <title>Expanding the biotechnology potential of lactobacilli through comparative genomics of 213 strains and associated genera.</title>
        <authorList>
            <person name="Sun Z."/>
            <person name="Harris H.M."/>
            <person name="McCann A."/>
            <person name="Guo C."/>
            <person name="Argimon S."/>
            <person name="Zhang W."/>
            <person name="Yang X."/>
            <person name="Jeffery I.B."/>
            <person name="Cooney J.C."/>
            <person name="Kagawa T.F."/>
            <person name="Liu W."/>
            <person name="Song Y."/>
            <person name="Salvetti E."/>
            <person name="Wrobel A."/>
            <person name="Rasinkangas P."/>
            <person name="Parkhill J."/>
            <person name="Rea M.C."/>
            <person name="O'Sullivan O."/>
            <person name="Ritari J."/>
            <person name="Douillard F.P."/>
            <person name="Paul Ross R."/>
            <person name="Yang R."/>
            <person name="Briner A.E."/>
            <person name="Felis G.E."/>
            <person name="de Vos W.M."/>
            <person name="Barrangou R."/>
            <person name="Klaenhammer T.R."/>
            <person name="Caufield P.W."/>
            <person name="Cui Y."/>
            <person name="Zhang H."/>
            <person name="O'Toole P.W."/>
        </authorList>
    </citation>
    <scope>NUCLEOTIDE SEQUENCE [LARGE SCALE GENOMIC DNA]</scope>
    <source>
        <strain evidence="1 2">DSM 19972</strain>
    </source>
</reference>
<comment type="caution">
    <text evidence="1">The sequence shown here is derived from an EMBL/GenBank/DDBJ whole genome shotgun (WGS) entry which is preliminary data.</text>
</comment>
<protein>
    <recommendedName>
        <fullName evidence="3">DUF3013 family protein</fullName>
    </recommendedName>
</protein>
<sequence length="165" mass="19211">MKIDLFEFLKNGLSKLDFDGKLELTQNKEQYTLTIEMTFVMEKRARALFLEMTGETSPKPAITFVDAILLYDRYHFDPAKVQDEYLTCLPFEGTKGWEVAKAEALLTYLQILLDNSQSDLIDFLNSSDSSELTLFELEWSDEEFSRILAQKQQAQDRPLWLPYSE</sequence>
<dbReference type="OrthoDB" id="2165293at2"/>
<gene>
    <name evidence="1" type="ORF">FD46_GL001417</name>
</gene>
<organism evidence="1 2">
    <name type="scientific">Liquorilactobacillus oeni DSM 19972</name>
    <dbReference type="NCBI Taxonomy" id="1423777"/>
    <lineage>
        <taxon>Bacteria</taxon>
        <taxon>Bacillati</taxon>
        <taxon>Bacillota</taxon>
        <taxon>Bacilli</taxon>
        <taxon>Lactobacillales</taxon>
        <taxon>Lactobacillaceae</taxon>
        <taxon>Liquorilactobacillus</taxon>
    </lineage>
</organism>
<accession>A0A0R1MEJ8</accession>
<dbReference type="AlphaFoldDB" id="A0A0R1MEJ8"/>
<evidence type="ECO:0008006" key="3">
    <source>
        <dbReference type="Google" id="ProtNLM"/>
    </source>
</evidence>
<dbReference type="InterPro" id="IPR021380">
    <property type="entry name" value="DUF3013"/>
</dbReference>
<dbReference type="RefSeq" id="WP_057896275.1">
    <property type="nucleotide sequence ID" value="NZ_AZEH01000039.1"/>
</dbReference>
<keyword evidence="2" id="KW-1185">Reference proteome</keyword>
<dbReference type="EMBL" id="AZEH01000039">
    <property type="protein sequence ID" value="KRL04292.1"/>
    <property type="molecule type" value="Genomic_DNA"/>
</dbReference>
<proteinExistence type="predicted"/>
<name>A0A0R1MEJ8_9LACO</name>
<dbReference type="PATRIC" id="fig|1423777.3.peg.1464"/>
<evidence type="ECO:0000313" key="2">
    <source>
        <dbReference type="Proteomes" id="UP000051686"/>
    </source>
</evidence>
<dbReference type="Proteomes" id="UP000051686">
    <property type="component" value="Unassembled WGS sequence"/>
</dbReference>
<dbReference type="Gene3D" id="3.40.50.11250">
    <property type="entry name" value="Protein of unknown function DUF3013"/>
    <property type="match status" value="1"/>
</dbReference>
<dbReference type="Pfam" id="PF11217">
    <property type="entry name" value="DUF3013"/>
    <property type="match status" value="1"/>
</dbReference>
<evidence type="ECO:0000313" key="1">
    <source>
        <dbReference type="EMBL" id="KRL04292.1"/>
    </source>
</evidence>
<dbReference type="STRING" id="1423777.FD46_GL001417"/>